<evidence type="ECO:0000256" key="1">
    <source>
        <dbReference type="SAM" id="Phobius"/>
    </source>
</evidence>
<keyword evidence="1" id="KW-0472">Membrane</keyword>
<evidence type="ECO:0000313" key="3">
    <source>
        <dbReference type="EMBL" id="GBF41913.1"/>
    </source>
</evidence>
<evidence type="ECO:0000313" key="4">
    <source>
        <dbReference type="Proteomes" id="UP000245206"/>
    </source>
</evidence>
<accession>A0A2P2DBB6</accession>
<dbReference type="SMART" id="SM00740">
    <property type="entry name" value="PASTA"/>
    <property type="match status" value="2"/>
</dbReference>
<dbReference type="EMBL" id="BFAZ01000006">
    <property type="protein sequence ID" value="GBF41913.1"/>
    <property type="molecule type" value="Genomic_DNA"/>
</dbReference>
<dbReference type="InterPro" id="IPR005543">
    <property type="entry name" value="PASTA_dom"/>
</dbReference>
<gene>
    <name evidence="3" type="ORF">LPTSP2_11980</name>
</gene>
<feature type="transmembrane region" description="Helical" evidence="1">
    <location>
        <begin position="12"/>
        <end position="35"/>
    </location>
</feature>
<sequence length="339" mass="37979">MKEKFLKILPYSGYVLFVSLGLLVFFVAAFLVVVVRTKEEQKVMMPYVIGKNYIEVHNELQRLQLKVRLESERIPEKTDGIILSQSIDAGKEVEAGSKLYLTVNIGFDRVTIPDVKGQDLKRAKAILEKVLSGEVYVPLQIGGITYVPAVGDEPADTIIDQIPAPGKETHSGEKIYLLVTETNPDKKTSQTLKDGSDESKLVGIPVPFAVDYLQRKKIPYRIKEATKPEFREGHGLVSSFELKPTGAEIGAFYLKPSTSLVQDYEFLEYEIDDDDVYSAKVSYTKPGEGVEIEKEILTSQSLKEDEMVRLVVHRFANTKVTLLGKETGVAKVWKLKGQY</sequence>
<dbReference type="RefSeq" id="WP_108959066.1">
    <property type="nucleotide sequence ID" value="NZ_BFAZ01000006.1"/>
</dbReference>
<keyword evidence="4" id="KW-1185">Reference proteome</keyword>
<dbReference type="Proteomes" id="UP000245206">
    <property type="component" value="Unassembled WGS sequence"/>
</dbReference>
<dbReference type="AlphaFoldDB" id="A0A2P2DBB6"/>
<dbReference type="OrthoDB" id="339674at2"/>
<feature type="domain" description="PASTA" evidence="2">
    <location>
        <begin position="106"/>
        <end position="181"/>
    </location>
</feature>
<keyword evidence="1" id="KW-0812">Transmembrane</keyword>
<keyword evidence="1" id="KW-1133">Transmembrane helix</keyword>
<organism evidence="3 4">
    <name type="scientific">Leptospira ellinghausenii</name>
    <dbReference type="NCBI Taxonomy" id="1917822"/>
    <lineage>
        <taxon>Bacteria</taxon>
        <taxon>Pseudomonadati</taxon>
        <taxon>Spirochaetota</taxon>
        <taxon>Spirochaetia</taxon>
        <taxon>Leptospirales</taxon>
        <taxon>Leptospiraceae</taxon>
        <taxon>Leptospira</taxon>
    </lineage>
</organism>
<dbReference type="CDD" id="cd06577">
    <property type="entry name" value="PASTA_pknB"/>
    <property type="match status" value="2"/>
</dbReference>
<name>A0A2P2DBB6_9LEPT</name>
<proteinExistence type="predicted"/>
<protein>
    <recommendedName>
        <fullName evidence="2">PASTA domain-containing protein</fullName>
    </recommendedName>
</protein>
<evidence type="ECO:0000259" key="2">
    <source>
        <dbReference type="PROSITE" id="PS51178"/>
    </source>
</evidence>
<dbReference type="Pfam" id="PF03793">
    <property type="entry name" value="PASTA"/>
    <property type="match status" value="2"/>
</dbReference>
<reference evidence="4" key="1">
    <citation type="journal article" date="2019" name="Microbiol. Immunol.">
        <title>Molecular and phenotypic characterization of Leptospira johnsonii sp. nov., Leptospira ellinghausenii sp. nov. and Leptospira ryugenii sp. nov. isolated from soil and water in Japan.</title>
        <authorList>
            <person name="Masuzawa T."/>
            <person name="Saito M."/>
            <person name="Nakao R."/>
            <person name="Nikaido Y."/>
            <person name="Matsumoto M."/>
            <person name="Ogawa M."/>
            <person name="Yokoyama M."/>
            <person name="Hidaka Y."/>
            <person name="Tomita J."/>
            <person name="Sakakibara K."/>
            <person name="Suzuki K."/>
            <person name="Yasuda S."/>
            <person name="Sato H."/>
            <person name="Yamaguchi M."/>
            <person name="Yoshida S.I."/>
            <person name="Koizumi N."/>
            <person name="Kawamura Y."/>
        </authorList>
    </citation>
    <scope>NUCLEOTIDE SEQUENCE [LARGE SCALE GENOMIC DNA]</scope>
    <source>
        <strain evidence="4">E18</strain>
    </source>
</reference>
<dbReference type="SUPFAM" id="SSF54184">
    <property type="entry name" value="Penicillin-binding protein 2x (pbp-2x), c-terminal domain"/>
    <property type="match status" value="1"/>
</dbReference>
<comment type="caution">
    <text evidence="3">The sequence shown here is derived from an EMBL/GenBank/DDBJ whole genome shotgun (WGS) entry which is preliminary data.</text>
</comment>
<dbReference type="PROSITE" id="PS51178">
    <property type="entry name" value="PASTA"/>
    <property type="match status" value="2"/>
</dbReference>
<dbReference type="Gene3D" id="3.30.10.20">
    <property type="match status" value="2"/>
</dbReference>
<feature type="domain" description="PASTA" evidence="2">
    <location>
        <begin position="39"/>
        <end position="105"/>
    </location>
</feature>